<evidence type="ECO:0000313" key="8">
    <source>
        <dbReference type="Proteomes" id="UP001442841"/>
    </source>
</evidence>
<feature type="domain" description="Ribosomal RNA adenine methylase transferase N-terminal" evidence="6">
    <location>
        <begin position="22"/>
        <end position="179"/>
    </location>
</feature>
<accession>A0ABZ3FNK7</accession>
<dbReference type="Pfam" id="PF00398">
    <property type="entry name" value="RrnaAD"/>
    <property type="match status" value="1"/>
</dbReference>
<dbReference type="CDD" id="cd02440">
    <property type="entry name" value="AdoMet_MTases"/>
    <property type="match status" value="1"/>
</dbReference>
<keyword evidence="4 5" id="KW-0694">RNA-binding</keyword>
<dbReference type="PROSITE" id="PS51689">
    <property type="entry name" value="SAM_RNA_A_N6_MT"/>
    <property type="match status" value="1"/>
</dbReference>
<feature type="binding site" evidence="5">
    <location>
        <position position="15"/>
    </location>
    <ligand>
        <name>S-adenosyl-L-methionine</name>
        <dbReference type="ChEBI" id="CHEBI:59789"/>
    </ligand>
</feature>
<feature type="binding site" evidence="5">
    <location>
        <position position="84"/>
    </location>
    <ligand>
        <name>S-adenosyl-L-methionine</name>
        <dbReference type="ChEBI" id="CHEBI:59789"/>
    </ligand>
</feature>
<dbReference type="SUPFAM" id="SSF53335">
    <property type="entry name" value="S-adenosyl-L-methionine-dependent methyltransferases"/>
    <property type="match status" value="1"/>
</dbReference>
<protein>
    <submittedName>
        <fullName evidence="7">23S ribosomal RNA methyltransferase Erm</fullName>
    </submittedName>
</protein>
<feature type="binding site" evidence="5">
    <location>
        <position position="17"/>
    </location>
    <ligand>
        <name>S-adenosyl-L-methionine</name>
        <dbReference type="ChEBI" id="CHEBI:59789"/>
    </ligand>
</feature>
<dbReference type="SMART" id="SM00650">
    <property type="entry name" value="rADc"/>
    <property type="match status" value="1"/>
</dbReference>
<feature type="binding site" evidence="5">
    <location>
        <position position="98"/>
    </location>
    <ligand>
        <name>S-adenosyl-L-methionine</name>
        <dbReference type="ChEBI" id="CHEBI:59789"/>
    </ligand>
</feature>
<gene>
    <name evidence="7" type="primary">erm</name>
    <name evidence="7" type="ORF">AADG42_10035</name>
</gene>
<evidence type="ECO:0000256" key="2">
    <source>
        <dbReference type="ARBA" id="ARBA00022679"/>
    </source>
</evidence>
<dbReference type="PANTHER" id="PTHR11727:SF7">
    <property type="entry name" value="DIMETHYLADENOSINE TRANSFERASE-RELATED"/>
    <property type="match status" value="1"/>
</dbReference>
<dbReference type="Proteomes" id="UP001442841">
    <property type="component" value="Chromosome"/>
</dbReference>
<reference evidence="7 8" key="1">
    <citation type="submission" date="2024-04" db="EMBL/GenBank/DDBJ databases">
        <title>Isolation of an actinomycete strain from pig manure.</title>
        <authorList>
            <person name="Gong T."/>
            <person name="Yu Z."/>
            <person name="An M."/>
            <person name="Wei C."/>
            <person name="Yang W."/>
            <person name="Liu L."/>
        </authorList>
    </citation>
    <scope>NUCLEOTIDE SEQUENCE [LARGE SCALE GENOMIC DNA]</scope>
    <source>
        <strain evidence="7 8">ZF39</strain>
    </source>
</reference>
<dbReference type="GO" id="GO:0032259">
    <property type="term" value="P:methylation"/>
    <property type="evidence" value="ECO:0007669"/>
    <property type="project" value="UniProtKB-KW"/>
</dbReference>
<dbReference type="EMBL" id="CP154795">
    <property type="protein sequence ID" value="XAN07619.1"/>
    <property type="molecule type" value="Genomic_DNA"/>
</dbReference>
<evidence type="ECO:0000256" key="1">
    <source>
        <dbReference type="ARBA" id="ARBA00022603"/>
    </source>
</evidence>
<comment type="similarity">
    <text evidence="5">Belongs to the class I-like SAM-binding methyltransferase superfamily. rRNA adenine N(6)-methyltransferase family.</text>
</comment>
<evidence type="ECO:0000256" key="3">
    <source>
        <dbReference type="ARBA" id="ARBA00022691"/>
    </source>
</evidence>
<evidence type="ECO:0000259" key="6">
    <source>
        <dbReference type="SMART" id="SM00650"/>
    </source>
</evidence>
<feature type="binding site" evidence="5">
    <location>
        <position position="62"/>
    </location>
    <ligand>
        <name>S-adenosyl-L-methionine</name>
        <dbReference type="ChEBI" id="CHEBI:59789"/>
    </ligand>
</feature>
<proteinExistence type="inferred from homology"/>
<sequence length="269" mass="29369">MPRSSHGGRHELGQNFLTHTPTISKITALVTATKGPILELGAGAGALTRPLAQLGRPVTAIDIDEHRIASLQSALPGVTINHADALTVPLDHPVIVGNIPFHLTTPILRRLLRGGTWTEAVLLTQWEVARKRCGIGGSTMLTAQTAPWFTFDLHGRVPSWGFRPRPSVDGGIIQISRRNHPLVPGSQRSRYEQFVRAVFTGRGGTLERIIANAGRLDPGQAKQLLRQSGIDTRALPRDLTPEQWAGVWNAMPEQPPLKTHQTRPRSNDS</sequence>
<dbReference type="PANTHER" id="PTHR11727">
    <property type="entry name" value="DIMETHYLADENOSINE TRANSFERASE"/>
    <property type="match status" value="1"/>
</dbReference>
<dbReference type="InterPro" id="IPR023165">
    <property type="entry name" value="rRNA_Ade_diMease-like_C"/>
</dbReference>
<keyword evidence="2 5" id="KW-0808">Transferase</keyword>
<evidence type="ECO:0000256" key="5">
    <source>
        <dbReference type="PROSITE-ProRule" id="PRU01026"/>
    </source>
</evidence>
<dbReference type="RefSeq" id="WP_182048909.1">
    <property type="nucleotide sequence ID" value="NZ_CP154795.1"/>
</dbReference>
<keyword evidence="1 5" id="KW-0489">Methyltransferase</keyword>
<dbReference type="InterPro" id="IPR001737">
    <property type="entry name" value="KsgA/Erm"/>
</dbReference>
<keyword evidence="8" id="KW-1185">Reference proteome</keyword>
<evidence type="ECO:0000313" key="7">
    <source>
        <dbReference type="EMBL" id="XAN07619.1"/>
    </source>
</evidence>
<name>A0ABZ3FNK7_9ACTN</name>
<feature type="binding site" evidence="5">
    <location>
        <position position="41"/>
    </location>
    <ligand>
        <name>S-adenosyl-L-methionine</name>
        <dbReference type="ChEBI" id="CHEBI:59789"/>
    </ligand>
</feature>
<dbReference type="InterPro" id="IPR020598">
    <property type="entry name" value="rRNA_Ade_methylase_Trfase_N"/>
</dbReference>
<dbReference type="InterPro" id="IPR029063">
    <property type="entry name" value="SAM-dependent_MTases_sf"/>
</dbReference>
<dbReference type="Gene3D" id="3.40.50.150">
    <property type="entry name" value="Vaccinia Virus protein VP39"/>
    <property type="match status" value="1"/>
</dbReference>
<dbReference type="Gene3D" id="1.10.8.100">
    <property type="entry name" value="Ribosomal RNA adenine dimethylase-like, domain 2"/>
    <property type="match status" value="1"/>
</dbReference>
<dbReference type="GO" id="GO:0008168">
    <property type="term" value="F:methyltransferase activity"/>
    <property type="evidence" value="ECO:0007669"/>
    <property type="project" value="UniProtKB-KW"/>
</dbReference>
<keyword evidence="3 5" id="KW-0949">S-adenosyl-L-methionine</keyword>
<dbReference type="NCBIfam" id="NF000499">
    <property type="entry name" value="Erm23S_rRNA_broad"/>
    <property type="match status" value="1"/>
</dbReference>
<evidence type="ECO:0000256" key="4">
    <source>
        <dbReference type="ARBA" id="ARBA00022884"/>
    </source>
</evidence>
<organism evidence="7 8">
    <name type="scientific">Ammonicoccus fulvus</name>
    <dbReference type="NCBI Taxonomy" id="3138240"/>
    <lineage>
        <taxon>Bacteria</taxon>
        <taxon>Bacillati</taxon>
        <taxon>Actinomycetota</taxon>
        <taxon>Actinomycetes</taxon>
        <taxon>Propionibacteriales</taxon>
        <taxon>Propionibacteriaceae</taxon>
        <taxon>Ammonicoccus</taxon>
    </lineage>
</organism>